<evidence type="ECO:0000313" key="3">
    <source>
        <dbReference type="Proteomes" id="UP001501585"/>
    </source>
</evidence>
<feature type="region of interest" description="Disordered" evidence="1">
    <location>
        <begin position="1"/>
        <end position="37"/>
    </location>
</feature>
<evidence type="ECO:0000313" key="2">
    <source>
        <dbReference type="EMBL" id="GAA1995269.1"/>
    </source>
</evidence>
<protein>
    <recommendedName>
        <fullName evidence="4">Transposase</fullName>
    </recommendedName>
</protein>
<dbReference type="EMBL" id="BAAAPC010000008">
    <property type="protein sequence ID" value="GAA1995269.1"/>
    <property type="molecule type" value="Genomic_DNA"/>
</dbReference>
<evidence type="ECO:0008006" key="4">
    <source>
        <dbReference type="Google" id="ProtNLM"/>
    </source>
</evidence>
<feature type="compositionally biased region" description="Polar residues" evidence="1">
    <location>
        <begin position="1"/>
        <end position="19"/>
    </location>
</feature>
<gene>
    <name evidence="2" type="ORF">GCM10009799_21950</name>
</gene>
<dbReference type="Proteomes" id="UP001501585">
    <property type="component" value="Unassembled WGS sequence"/>
</dbReference>
<comment type="caution">
    <text evidence="2">The sequence shown here is derived from an EMBL/GenBank/DDBJ whole genome shotgun (WGS) entry which is preliminary data.</text>
</comment>
<reference evidence="2 3" key="1">
    <citation type="journal article" date="2019" name="Int. J. Syst. Evol. Microbiol.">
        <title>The Global Catalogue of Microorganisms (GCM) 10K type strain sequencing project: providing services to taxonomists for standard genome sequencing and annotation.</title>
        <authorList>
            <consortium name="The Broad Institute Genomics Platform"/>
            <consortium name="The Broad Institute Genome Sequencing Center for Infectious Disease"/>
            <person name="Wu L."/>
            <person name="Ma J."/>
        </authorList>
    </citation>
    <scope>NUCLEOTIDE SEQUENCE [LARGE SCALE GENOMIC DNA]</scope>
    <source>
        <strain evidence="2 3">JCM 15313</strain>
    </source>
</reference>
<name>A0ABN2T064_9ACTN</name>
<sequence>MGVGEQGNSQVSRDSSAAVPQSIGGLAGTGRVRFRYRPPQQQRGLLVKVHRAAVESKAWFASPG</sequence>
<accession>A0ABN2T064</accession>
<evidence type="ECO:0000256" key="1">
    <source>
        <dbReference type="SAM" id="MobiDB-lite"/>
    </source>
</evidence>
<keyword evidence="3" id="KW-1185">Reference proteome</keyword>
<organism evidence="2 3">
    <name type="scientific">Nocardiopsis rhodophaea</name>
    <dbReference type="NCBI Taxonomy" id="280238"/>
    <lineage>
        <taxon>Bacteria</taxon>
        <taxon>Bacillati</taxon>
        <taxon>Actinomycetota</taxon>
        <taxon>Actinomycetes</taxon>
        <taxon>Streptosporangiales</taxon>
        <taxon>Nocardiopsidaceae</taxon>
        <taxon>Nocardiopsis</taxon>
    </lineage>
</organism>
<proteinExistence type="predicted"/>